<reference evidence="11" key="3">
    <citation type="submission" date="2025-09" db="UniProtKB">
        <authorList>
            <consortium name="Ensembl"/>
        </authorList>
    </citation>
    <scope>IDENTIFICATION</scope>
</reference>
<reference evidence="11" key="1">
    <citation type="submission" date="2021-04" db="EMBL/GenBank/DDBJ databases">
        <authorList>
            <consortium name="Wellcome Sanger Institute Data Sharing"/>
        </authorList>
    </citation>
    <scope>NUCLEOTIDE SEQUENCE [LARGE SCALE GENOMIC DNA]</scope>
</reference>
<comment type="subcellular location">
    <subcellularLocation>
        <location evidence="1 9">Secreted</location>
    </subcellularLocation>
</comment>
<dbReference type="OMA" id="NPNILDW"/>
<evidence type="ECO:0000256" key="9">
    <source>
        <dbReference type="RuleBase" id="RU362112"/>
    </source>
</evidence>
<dbReference type="InterPro" id="IPR013320">
    <property type="entry name" value="ConA-like_dom_sf"/>
</dbReference>
<evidence type="ECO:0000256" key="7">
    <source>
        <dbReference type="ARBA" id="ARBA00038102"/>
    </source>
</evidence>
<evidence type="ECO:0000256" key="3">
    <source>
        <dbReference type="ARBA" id="ARBA00022723"/>
    </source>
</evidence>
<dbReference type="PANTHER" id="PTHR45869:SF7">
    <property type="entry name" value="C-REACTIVE PROTEIN"/>
    <property type="match status" value="1"/>
</dbReference>
<dbReference type="Gene3D" id="2.60.120.200">
    <property type="match status" value="1"/>
</dbReference>
<proteinExistence type="inferred from homology"/>
<gene>
    <name evidence="11" type="primary">LOC115045277</name>
</gene>
<comment type="caution">
    <text evidence="8">Lacks conserved residue(s) required for the propagation of feature annotation.</text>
</comment>
<dbReference type="InterPro" id="IPR051005">
    <property type="entry name" value="Pentraxin_domain"/>
</dbReference>
<comment type="similarity">
    <text evidence="7 9">Belongs to the pentraxin family.</text>
</comment>
<evidence type="ECO:0000313" key="12">
    <source>
        <dbReference type="Proteomes" id="UP000472264"/>
    </source>
</evidence>
<name>A0A665TMV9_ECHNA</name>
<evidence type="ECO:0000256" key="5">
    <source>
        <dbReference type="ARBA" id="ARBA00022837"/>
    </source>
</evidence>
<dbReference type="PRINTS" id="PR00895">
    <property type="entry name" value="PENTAXIN"/>
</dbReference>
<dbReference type="AlphaFoldDB" id="A0A665TMV9"/>
<keyword evidence="5 9" id="KW-0106">Calcium</keyword>
<dbReference type="SUPFAM" id="SSF49899">
    <property type="entry name" value="Concanavalin A-like lectins/glucanases"/>
    <property type="match status" value="1"/>
</dbReference>
<dbReference type="GO" id="GO:0005576">
    <property type="term" value="C:extracellular region"/>
    <property type="evidence" value="ECO:0007669"/>
    <property type="project" value="UniProtKB-SubCell"/>
</dbReference>
<accession>A0A665TMV9</accession>
<keyword evidence="4" id="KW-0732">Signal</keyword>
<evidence type="ECO:0000256" key="2">
    <source>
        <dbReference type="ARBA" id="ARBA00022525"/>
    </source>
</evidence>
<comment type="subunit">
    <text evidence="9">Homopentamer. Pentaxin (or pentraxin) have a discoid arrangement of 5 non-covalently bound subunits.</text>
</comment>
<evidence type="ECO:0000313" key="11">
    <source>
        <dbReference type="Ensembl" id="ENSENLP00000007632.1"/>
    </source>
</evidence>
<dbReference type="Pfam" id="PF00354">
    <property type="entry name" value="Pentaxin"/>
    <property type="match status" value="1"/>
</dbReference>
<keyword evidence="12" id="KW-1185">Reference proteome</keyword>
<evidence type="ECO:0000256" key="8">
    <source>
        <dbReference type="PROSITE-ProRule" id="PRU01172"/>
    </source>
</evidence>
<dbReference type="FunFam" id="2.60.120.200:FF:000070">
    <property type="entry name" value="Serum amyloid P-component"/>
    <property type="match status" value="1"/>
</dbReference>
<keyword evidence="3 9" id="KW-0479">Metal-binding</keyword>
<comment type="cofactor">
    <cofactor evidence="9">
        <name>Ca(2+)</name>
        <dbReference type="ChEBI" id="CHEBI:29108"/>
    </cofactor>
    <text evidence="9">Binds 2 calcium ions per subunit.</text>
</comment>
<evidence type="ECO:0000256" key="1">
    <source>
        <dbReference type="ARBA" id="ARBA00004613"/>
    </source>
</evidence>
<dbReference type="InParanoid" id="A0A665TMV9"/>
<keyword evidence="6" id="KW-1015">Disulfide bond</keyword>
<protein>
    <recommendedName>
        <fullName evidence="9">Pentraxin family member</fullName>
    </recommendedName>
</protein>
<dbReference type="SMART" id="SM00159">
    <property type="entry name" value="PTX"/>
    <property type="match status" value="1"/>
</dbReference>
<reference evidence="11" key="2">
    <citation type="submission" date="2025-08" db="UniProtKB">
        <authorList>
            <consortium name="Ensembl"/>
        </authorList>
    </citation>
    <scope>IDENTIFICATION</scope>
</reference>
<evidence type="ECO:0000256" key="6">
    <source>
        <dbReference type="ARBA" id="ARBA00023157"/>
    </source>
</evidence>
<dbReference type="PANTHER" id="PTHR45869">
    <property type="entry name" value="C-REACTIVE PROTEIN-RELATED"/>
    <property type="match status" value="1"/>
</dbReference>
<organism evidence="11 12">
    <name type="scientific">Echeneis naucrates</name>
    <name type="common">Live sharksucker</name>
    <dbReference type="NCBI Taxonomy" id="173247"/>
    <lineage>
        <taxon>Eukaryota</taxon>
        <taxon>Metazoa</taxon>
        <taxon>Chordata</taxon>
        <taxon>Craniata</taxon>
        <taxon>Vertebrata</taxon>
        <taxon>Euteleostomi</taxon>
        <taxon>Actinopterygii</taxon>
        <taxon>Neopterygii</taxon>
        <taxon>Teleostei</taxon>
        <taxon>Neoteleostei</taxon>
        <taxon>Acanthomorphata</taxon>
        <taxon>Carangaria</taxon>
        <taxon>Carangiformes</taxon>
        <taxon>Echeneidae</taxon>
        <taxon>Echeneis</taxon>
    </lineage>
</organism>
<evidence type="ECO:0000256" key="4">
    <source>
        <dbReference type="ARBA" id="ARBA00022729"/>
    </source>
</evidence>
<sequence length="229" mass="26387">LLLLLLLLLFYLFFLYLIFHCEWYLSGKVFTFPEETDTAHVILLPSRQEFKAVTVCFRSFTDLHREHSLFSLSTASSFNEFLVFKSLNEELNLHVKGNFKKFNVLDYKINMWHSICSTWNSTSGIGQLWLNGNPSNRKFISSGVDINGPVKIVLGQDQDAFGGGFDSEQSLVGMLTDVHMWDHVLSPCAIHRYTDELNYTPGNVLSWSALDFEIKGRVLIEERQRICYN</sequence>
<dbReference type="GO" id="GO:0046872">
    <property type="term" value="F:metal ion binding"/>
    <property type="evidence" value="ECO:0007669"/>
    <property type="project" value="UniProtKB-KW"/>
</dbReference>
<dbReference type="Proteomes" id="UP000472264">
    <property type="component" value="Chromosome 6"/>
</dbReference>
<dbReference type="InterPro" id="IPR001759">
    <property type="entry name" value="PTX_dom"/>
</dbReference>
<evidence type="ECO:0000259" key="10">
    <source>
        <dbReference type="PROSITE" id="PS51828"/>
    </source>
</evidence>
<keyword evidence="2" id="KW-0964">Secreted</keyword>
<feature type="domain" description="Pentraxin (PTX)" evidence="10">
    <location>
        <begin position="26"/>
        <end position="227"/>
    </location>
</feature>
<dbReference type="Ensembl" id="ENSENLT00000007978.1">
    <property type="protein sequence ID" value="ENSENLP00000007632.1"/>
    <property type="gene ID" value="ENSENLG00000003655.1"/>
</dbReference>
<dbReference type="PROSITE" id="PS51828">
    <property type="entry name" value="PTX_2"/>
    <property type="match status" value="1"/>
</dbReference>